<dbReference type="Proteomes" id="UP001057402">
    <property type="component" value="Chromosome 10"/>
</dbReference>
<protein>
    <submittedName>
        <fullName evidence="1">Uncharacterized protein</fullName>
    </submittedName>
</protein>
<accession>A0ACB9MAF3</accession>
<organism evidence="1 2">
    <name type="scientific">Melastoma candidum</name>
    <dbReference type="NCBI Taxonomy" id="119954"/>
    <lineage>
        <taxon>Eukaryota</taxon>
        <taxon>Viridiplantae</taxon>
        <taxon>Streptophyta</taxon>
        <taxon>Embryophyta</taxon>
        <taxon>Tracheophyta</taxon>
        <taxon>Spermatophyta</taxon>
        <taxon>Magnoliopsida</taxon>
        <taxon>eudicotyledons</taxon>
        <taxon>Gunneridae</taxon>
        <taxon>Pentapetalae</taxon>
        <taxon>rosids</taxon>
        <taxon>malvids</taxon>
        <taxon>Myrtales</taxon>
        <taxon>Melastomataceae</taxon>
        <taxon>Melastomatoideae</taxon>
        <taxon>Melastomateae</taxon>
        <taxon>Melastoma</taxon>
    </lineage>
</organism>
<sequence>MAALAPGILLKLLDGMNTGVKPTGEHRSSLLQVTDIVPADLDEKSLFPEHGFYVKISDSSHSIYASLPSEQDDAVLSDRMQLGQFIYVDRLEPGSPVPIIKGAKPIPGRHPLVGTPEPLMGLRESGRRSVTVVAPCSGRRGSWGSKGRGLAEGIRGSSPRSLKPVPLDFDRFSPVKGTRTVSPSAKGVRSSYGGGLLAKAEDRGGSPAVPGGIALLRRSCMTPTSKFPRSRSVACDRESRFAALSPDSAKKSSVPPPPSLSKVGRSTSIRTDDNGPETSGPKILSASKSQTPESAGSINLPGHLGILGKEAVRRREAAQKIALRALREASATETIVRSLKMFSSLTRHAKPEAPATCFNQFLEFHQQMAQAVRDMVSISAATDEISKGDESGRGVIQRQEEEPHILNEIAHNSMDHSRTTASRTPLKRQLALPHKPAKPPTSKVAGESNNENNENKRPETGGCSLADTIKLGKEIEAQAGKWFMDFVERVIEAGLKKAKGAADGDVKKVPQSLLVKVVNWIEVEQFDNSKQPLHPKATQIARKLRIKMKNP</sequence>
<dbReference type="EMBL" id="CM042889">
    <property type="protein sequence ID" value="KAI4320991.1"/>
    <property type="molecule type" value="Genomic_DNA"/>
</dbReference>
<evidence type="ECO:0000313" key="2">
    <source>
        <dbReference type="Proteomes" id="UP001057402"/>
    </source>
</evidence>
<keyword evidence="2" id="KW-1185">Reference proteome</keyword>
<gene>
    <name evidence="1" type="ORF">MLD38_034418</name>
</gene>
<evidence type="ECO:0000313" key="1">
    <source>
        <dbReference type="EMBL" id="KAI4320991.1"/>
    </source>
</evidence>
<comment type="caution">
    <text evidence="1">The sequence shown here is derived from an EMBL/GenBank/DDBJ whole genome shotgun (WGS) entry which is preliminary data.</text>
</comment>
<reference evidence="2" key="1">
    <citation type="journal article" date="2023" name="Front. Plant Sci.">
        <title>Chromosomal-level genome assembly of Melastoma candidum provides insights into trichome evolution.</title>
        <authorList>
            <person name="Zhong Y."/>
            <person name="Wu W."/>
            <person name="Sun C."/>
            <person name="Zou P."/>
            <person name="Liu Y."/>
            <person name="Dai S."/>
            <person name="Zhou R."/>
        </authorList>
    </citation>
    <scope>NUCLEOTIDE SEQUENCE [LARGE SCALE GENOMIC DNA]</scope>
</reference>
<name>A0ACB9MAF3_9MYRT</name>
<proteinExistence type="predicted"/>